<dbReference type="Gene3D" id="3.40.50.300">
    <property type="entry name" value="P-loop containing nucleotide triphosphate hydrolases"/>
    <property type="match status" value="2"/>
</dbReference>
<dbReference type="EMBL" id="SPMY01000074">
    <property type="protein sequence ID" value="NMQ29857.1"/>
    <property type="molecule type" value="Genomic_DNA"/>
</dbReference>
<protein>
    <submittedName>
        <fullName evidence="3">ATP-binding protein</fullName>
    </submittedName>
</protein>
<feature type="domain" description="Rad50/SbcC-type AAA" evidence="2">
    <location>
        <begin position="5"/>
        <end position="216"/>
    </location>
</feature>
<keyword evidence="3" id="KW-0067">ATP-binding</keyword>
<dbReference type="SUPFAM" id="SSF52540">
    <property type="entry name" value="P-loop containing nucleoside triphosphate hydrolases"/>
    <property type="match status" value="1"/>
</dbReference>
<keyword evidence="4" id="KW-1185">Reference proteome</keyword>
<dbReference type="RefSeq" id="WP_169068310.1">
    <property type="nucleotide sequence ID" value="NZ_SPMY01000074.1"/>
</dbReference>
<name>A0ABX1U3T6_9PROT</name>
<evidence type="ECO:0000259" key="2">
    <source>
        <dbReference type="Pfam" id="PF13476"/>
    </source>
</evidence>
<keyword evidence="3" id="KW-0547">Nucleotide-binding</keyword>
<dbReference type="GO" id="GO:0005524">
    <property type="term" value="F:ATP binding"/>
    <property type="evidence" value="ECO:0007669"/>
    <property type="project" value="UniProtKB-KW"/>
</dbReference>
<comment type="caution">
    <text evidence="3">The sequence shown here is derived from an EMBL/GenBank/DDBJ whole genome shotgun (WGS) entry which is preliminary data.</text>
</comment>
<evidence type="ECO:0000313" key="4">
    <source>
        <dbReference type="Proteomes" id="UP000749010"/>
    </source>
</evidence>
<dbReference type="Proteomes" id="UP000749010">
    <property type="component" value="Unassembled WGS sequence"/>
</dbReference>
<gene>
    <name evidence="3" type="ORF">E4Q23_20090</name>
</gene>
<reference evidence="3 4" key="1">
    <citation type="submission" date="2019-03" db="EMBL/GenBank/DDBJ databases">
        <title>Metabolic reconstructions from genomes of highly enriched 'Candidatus Accumulibacter' and 'Candidatus Competibacter' bioreactor populations.</title>
        <authorList>
            <person name="Annavajhala M.K."/>
            <person name="Welles L."/>
            <person name="Abbas B."/>
            <person name="Sorokin D."/>
            <person name="Park H."/>
            <person name="Van Loosdrecht M."/>
            <person name="Chandran K."/>
        </authorList>
    </citation>
    <scope>NUCLEOTIDE SEQUENCE [LARGE SCALE GENOMIC DNA]</scope>
    <source>
        <strain evidence="3 4">SBR_S</strain>
    </source>
</reference>
<dbReference type="PANTHER" id="PTHR32182:SF23">
    <property type="entry name" value="ATP BINDING PROTEIN"/>
    <property type="match status" value="1"/>
</dbReference>
<feature type="domain" description="ATPase AAA-type core" evidence="1">
    <location>
        <begin position="238"/>
        <end position="358"/>
    </location>
</feature>
<dbReference type="PANTHER" id="PTHR32182">
    <property type="entry name" value="DNA REPLICATION AND REPAIR PROTEIN RECF"/>
    <property type="match status" value="1"/>
</dbReference>
<dbReference type="Pfam" id="PF13304">
    <property type="entry name" value="AAA_21"/>
    <property type="match status" value="1"/>
</dbReference>
<sequence>MKLTKLRVDNFRCFAALDLELHSQLTVLVAENGQGKSTLLDAARIALWPFVSSFDLARNAFNDPGNAIAIDDVRLVKLDTGDMARQLPSRVQMTGDFGIGQERTWIRYRDKEAKLTKTKDDGDTGFMKQWAGAIQTQIRDPAKPTLGLPVFGYYGTGRLWAQKRLTETTKGQDDTLKTDFYVRTFAYRNCLDPASSYKHFKEWFTWAFESYREAQIKQLENRSTKSDVSAAQERILVVQQVIDIFLRPTTGWHTLEYSVSHEKSLVLHHDQHGTLEVDLLSDGIRSVLAMAGDIAYRCIKLNPHLGGNAARETQGVVMIDEVDMHLHPRWQQVVLDQLQQAFPLVQFIVTTHSPQVLSTVKRENIRVLGQDASGVAIAEPPLAMTYGEPSGDVMHSVMMVDPQPPVIEKADLQRLTAWVDQGNYLSAEAKQVMQSLTAALGEQHPQLQRLKRSIQRQEALKG</sequence>
<evidence type="ECO:0000259" key="1">
    <source>
        <dbReference type="Pfam" id="PF13304"/>
    </source>
</evidence>
<evidence type="ECO:0000313" key="3">
    <source>
        <dbReference type="EMBL" id="NMQ29857.1"/>
    </source>
</evidence>
<organism evidence="3 4">
    <name type="scientific">Candidatus Accumulibacter phosphatis</name>
    <dbReference type="NCBI Taxonomy" id="327160"/>
    <lineage>
        <taxon>Bacteria</taxon>
        <taxon>Pseudomonadati</taxon>
        <taxon>Pseudomonadota</taxon>
        <taxon>Betaproteobacteria</taxon>
        <taxon>Candidatus Accumulibacter</taxon>
    </lineage>
</organism>
<proteinExistence type="predicted"/>
<dbReference type="Pfam" id="PF13476">
    <property type="entry name" value="AAA_23"/>
    <property type="match status" value="1"/>
</dbReference>
<dbReference type="InterPro" id="IPR038729">
    <property type="entry name" value="Rad50/SbcC_AAA"/>
</dbReference>
<accession>A0ABX1U3T6</accession>
<dbReference type="InterPro" id="IPR027417">
    <property type="entry name" value="P-loop_NTPase"/>
</dbReference>
<dbReference type="InterPro" id="IPR003959">
    <property type="entry name" value="ATPase_AAA_core"/>
</dbReference>